<keyword evidence="5" id="KW-0496">Mitochondrion</keyword>
<evidence type="ECO:0000259" key="4">
    <source>
        <dbReference type="Pfam" id="PF00189"/>
    </source>
</evidence>
<keyword evidence="3" id="KW-0687">Ribonucleoprotein</keyword>
<geneLocation type="mitochondrion" evidence="5"/>
<dbReference type="AlphaFoldDB" id="D3W6X5"/>
<proteinExistence type="inferred from homology"/>
<feature type="domain" description="Small ribosomal subunit protein uS3 C-terminal" evidence="4">
    <location>
        <begin position="250"/>
        <end position="322"/>
    </location>
</feature>
<gene>
    <name evidence="5" type="primary">rps3</name>
</gene>
<name>D3W6X5_9CHLO</name>
<dbReference type="GeneID" id="8847165"/>
<keyword evidence="2 5" id="KW-0689">Ribosomal protein</keyword>
<evidence type="ECO:0000256" key="3">
    <source>
        <dbReference type="ARBA" id="ARBA00023274"/>
    </source>
</evidence>
<dbReference type="GO" id="GO:0005840">
    <property type="term" value="C:ribosome"/>
    <property type="evidence" value="ECO:0007669"/>
    <property type="project" value="UniProtKB-KW"/>
</dbReference>
<dbReference type="SUPFAM" id="SSF54821">
    <property type="entry name" value="Ribosomal protein S3 C-terminal domain"/>
    <property type="match status" value="1"/>
</dbReference>
<dbReference type="GO" id="GO:0003735">
    <property type="term" value="F:structural constituent of ribosome"/>
    <property type="evidence" value="ECO:0007669"/>
    <property type="project" value="InterPro"/>
</dbReference>
<dbReference type="GO" id="GO:0006412">
    <property type="term" value="P:translation"/>
    <property type="evidence" value="ECO:0007669"/>
    <property type="project" value="InterPro"/>
</dbReference>
<evidence type="ECO:0000256" key="1">
    <source>
        <dbReference type="ARBA" id="ARBA00010761"/>
    </source>
</evidence>
<evidence type="ECO:0000313" key="5">
    <source>
        <dbReference type="EMBL" id="ACV72095.1"/>
    </source>
</evidence>
<dbReference type="EMBL" id="GQ497137">
    <property type="protein sequence ID" value="ACV72095.1"/>
    <property type="molecule type" value="Genomic_DNA"/>
</dbReference>
<sequence>MTIKNYPLARRKAARFGFYSERFALNMRKCFFLDKHLIHFCFPLVSFTLSAHSLESRPFLWISSILRTIRCNRFQNINFRLLKSDFFVKIDSLFNRLYRNKPSSLIAIKGATVSIKRIFARFRRKGKFTDWRFGWVFAFSPLFRSSFDFFAKLLLSRQDKISGQFISSSFFAFQRAQVSQKTLISNKGSLLLRFTENFIIKQFKQAYKICIFDTKKSNFFFSSQLFVKELCFLFLVLKKKRIAKEFFKVFRSWLIFRVQKSFAFGIKGVSVVISGRLPGRGKAGIKKFRVGKTPFQNSKQRLDFWHQSFRSSRGVFHVKVWVLY</sequence>
<evidence type="ECO:0000256" key="2">
    <source>
        <dbReference type="ARBA" id="ARBA00022980"/>
    </source>
</evidence>
<dbReference type="RefSeq" id="YP_003495139.1">
    <property type="nucleotide sequence ID" value="NC_013935.1"/>
</dbReference>
<comment type="similarity">
    <text evidence="1">Belongs to the universal ribosomal protein uS3 family.</text>
</comment>
<dbReference type="InterPro" id="IPR001351">
    <property type="entry name" value="Ribosomal_uS3_C"/>
</dbReference>
<reference evidence="5" key="1">
    <citation type="journal article" date="2010" name="J. Mol. Evol.">
        <title>A Deviant Genetic Code in the Reduced Mitochondrial Genome of the Picoplanktonic Green Alga Pycnococcus provasolii.</title>
        <authorList>
            <person name="Turmel M."/>
            <person name="Otis C."/>
            <person name="Lemieux C."/>
        </authorList>
    </citation>
    <scope>NUCLEOTIDE SEQUENCE</scope>
    <source>
        <strain evidence="5">CCMP 1203</strain>
    </source>
</reference>
<dbReference type="InterPro" id="IPR036419">
    <property type="entry name" value="Ribosomal_S3_C_sf"/>
</dbReference>
<organism evidence="5">
    <name type="scientific">Pycnococcus provasolii</name>
    <dbReference type="NCBI Taxonomy" id="41880"/>
    <lineage>
        <taxon>Eukaryota</taxon>
        <taxon>Viridiplantae</taxon>
        <taxon>Chlorophyta</taxon>
        <taxon>Pseudoscourfieldiophyceae</taxon>
        <taxon>Pseudoscourfieldiales</taxon>
        <taxon>Pycnococcaceae</taxon>
        <taxon>Pycnococcus</taxon>
    </lineage>
</organism>
<protein>
    <submittedName>
        <fullName evidence="5">Ribosomal protein S3</fullName>
    </submittedName>
</protein>
<accession>D3W6X5</accession>
<dbReference type="GO" id="GO:1990904">
    <property type="term" value="C:ribonucleoprotein complex"/>
    <property type="evidence" value="ECO:0007669"/>
    <property type="project" value="UniProtKB-KW"/>
</dbReference>
<dbReference type="Pfam" id="PF00189">
    <property type="entry name" value="Ribosomal_S3_C"/>
    <property type="match status" value="1"/>
</dbReference>
<dbReference type="Gene3D" id="3.30.1140.32">
    <property type="entry name" value="Ribosomal protein S3, C-terminal domain"/>
    <property type="match status" value="1"/>
</dbReference>